<feature type="transmembrane region" description="Helical" evidence="1">
    <location>
        <begin position="49"/>
        <end position="67"/>
    </location>
</feature>
<reference evidence="2 3" key="1">
    <citation type="journal article" date="2018" name="BMC Genomics">
        <title>Comparative genome analyses reveal sequence features reflecting distinct modes of host-adaptation between dicot and monocot powdery mildew.</title>
        <authorList>
            <person name="Wu Y."/>
            <person name="Ma X."/>
            <person name="Pan Z."/>
            <person name="Kale S.D."/>
            <person name="Song Y."/>
            <person name="King H."/>
            <person name="Zhang Q."/>
            <person name="Presley C."/>
            <person name="Deng X."/>
            <person name="Wei C.I."/>
            <person name="Xiao S."/>
        </authorList>
    </citation>
    <scope>NUCLEOTIDE SEQUENCE [LARGE SCALE GENOMIC DNA]</scope>
    <source>
        <strain evidence="2">UMSG3</strain>
    </source>
</reference>
<evidence type="ECO:0000256" key="1">
    <source>
        <dbReference type="SAM" id="Phobius"/>
    </source>
</evidence>
<dbReference type="AlphaFoldDB" id="A0A420HJV5"/>
<accession>A0A420HJV5</accession>
<feature type="transmembrane region" description="Helical" evidence="1">
    <location>
        <begin position="161"/>
        <end position="186"/>
    </location>
</feature>
<dbReference type="Proteomes" id="UP000283383">
    <property type="component" value="Unassembled WGS sequence"/>
</dbReference>
<keyword evidence="1" id="KW-0812">Transmembrane</keyword>
<comment type="caution">
    <text evidence="2">The sequence shown here is derived from an EMBL/GenBank/DDBJ whole genome shotgun (WGS) entry which is preliminary data.</text>
</comment>
<gene>
    <name evidence="2" type="ORF">GcM3_186029</name>
</gene>
<protein>
    <submittedName>
        <fullName evidence="2">Uncharacterized protein</fullName>
    </submittedName>
</protein>
<keyword evidence="1" id="KW-1133">Transmembrane helix</keyword>
<keyword evidence="1" id="KW-0472">Membrane</keyword>
<feature type="transmembrane region" description="Helical" evidence="1">
    <location>
        <begin position="135"/>
        <end position="155"/>
    </location>
</feature>
<sequence length="202" mass="22565">MNLRRKFRFPTDGDQFSDGDLQSGEILDEEEQENLIHSLEIENQTANQLHLRALLLLPLISILPYIRSLFSPGTVLFSVLSITSLLSTAYLLISVLHRSGATALNPLSQSLIQSQLPRNEAYNLLSTSQGPIKKFLPYLNLGLCFSLAVLGILINNKSGDLWLGFCWLPAINYGAVILTTWYIAIVDPQAELKKLKYTYRGA</sequence>
<evidence type="ECO:0000313" key="3">
    <source>
        <dbReference type="Proteomes" id="UP000283383"/>
    </source>
</evidence>
<name>A0A420HJV5_9PEZI</name>
<keyword evidence="3" id="KW-1185">Reference proteome</keyword>
<feature type="transmembrane region" description="Helical" evidence="1">
    <location>
        <begin position="73"/>
        <end position="93"/>
    </location>
</feature>
<organism evidence="2 3">
    <name type="scientific">Golovinomyces cichoracearum</name>
    <dbReference type="NCBI Taxonomy" id="62708"/>
    <lineage>
        <taxon>Eukaryota</taxon>
        <taxon>Fungi</taxon>
        <taxon>Dikarya</taxon>
        <taxon>Ascomycota</taxon>
        <taxon>Pezizomycotina</taxon>
        <taxon>Leotiomycetes</taxon>
        <taxon>Erysiphales</taxon>
        <taxon>Erysiphaceae</taxon>
        <taxon>Golovinomyces</taxon>
    </lineage>
</organism>
<evidence type="ECO:0000313" key="2">
    <source>
        <dbReference type="EMBL" id="RKF57715.1"/>
    </source>
</evidence>
<proteinExistence type="predicted"/>
<dbReference type="EMBL" id="MCBQ01018655">
    <property type="protein sequence ID" value="RKF57715.1"/>
    <property type="molecule type" value="Genomic_DNA"/>
</dbReference>